<feature type="region of interest" description="Disordered" evidence="1">
    <location>
        <begin position="1"/>
        <end position="26"/>
    </location>
</feature>
<accession>A0ABQ8V9G2</accession>
<evidence type="ECO:0000313" key="2">
    <source>
        <dbReference type="EMBL" id="KAJ4481871.1"/>
    </source>
</evidence>
<dbReference type="EMBL" id="JANVFT010000058">
    <property type="protein sequence ID" value="KAJ4481871.1"/>
    <property type="molecule type" value="Genomic_DNA"/>
</dbReference>
<dbReference type="Proteomes" id="UP001150217">
    <property type="component" value="Unassembled WGS sequence"/>
</dbReference>
<organism evidence="2 4">
    <name type="scientific">Lentinula lateritia</name>
    <dbReference type="NCBI Taxonomy" id="40482"/>
    <lineage>
        <taxon>Eukaryota</taxon>
        <taxon>Fungi</taxon>
        <taxon>Dikarya</taxon>
        <taxon>Basidiomycota</taxon>
        <taxon>Agaricomycotina</taxon>
        <taxon>Agaricomycetes</taxon>
        <taxon>Agaricomycetidae</taxon>
        <taxon>Agaricales</taxon>
        <taxon>Marasmiineae</taxon>
        <taxon>Omphalotaceae</taxon>
        <taxon>Lentinula</taxon>
    </lineage>
</organism>
<name>A0ABQ8V9G2_9AGAR</name>
<reference evidence="2" key="1">
    <citation type="submission" date="2022-08" db="EMBL/GenBank/DDBJ databases">
        <title>A Global Phylogenomic Analysis of the Shiitake Genus Lentinula.</title>
        <authorList>
            <consortium name="DOE Joint Genome Institute"/>
            <person name="Sierra-Patev S."/>
            <person name="Min B."/>
            <person name="Naranjo-Ortiz M."/>
            <person name="Looney B."/>
            <person name="Konkel Z."/>
            <person name="Slot J.C."/>
            <person name="Sakamoto Y."/>
            <person name="Steenwyk J.L."/>
            <person name="Rokas A."/>
            <person name="Carro J."/>
            <person name="Camarero S."/>
            <person name="Ferreira P."/>
            <person name="Molpeceres G."/>
            <person name="Ruiz-Duenas F.J."/>
            <person name="Serrano A."/>
            <person name="Henrissat B."/>
            <person name="Drula E."/>
            <person name="Hughes K.W."/>
            <person name="Mata J.L."/>
            <person name="Ishikawa N.K."/>
            <person name="Vargas-Isla R."/>
            <person name="Ushijima S."/>
            <person name="Smith C.A."/>
            <person name="Ahrendt S."/>
            <person name="Andreopoulos W."/>
            <person name="He G."/>
            <person name="Labutti K."/>
            <person name="Lipzen A."/>
            <person name="Ng V."/>
            <person name="Riley R."/>
            <person name="Sandor L."/>
            <person name="Barry K."/>
            <person name="Martinez A.T."/>
            <person name="Xiao Y."/>
            <person name="Gibbons J.G."/>
            <person name="Terashima K."/>
            <person name="Grigoriev I.V."/>
            <person name="Hibbett D.S."/>
        </authorList>
    </citation>
    <scope>NUCLEOTIDE SEQUENCE</scope>
    <source>
        <strain evidence="2">RHP3577 ss4</strain>
    </source>
</reference>
<sequence>MQISECNVSHPRKQCHSDQSNFKNTSPLRPATRKCATHAAHVIQCLYNSGVENSQVKSQTWVLSVYQHAGQSVLVDTASSNTQFLQSDNFEGRKGSLENLCAIDWVKVNKGGSTAEFAAHWNKIEKTLEAKVQSSTIIWDTTIKWDKRCFTMIYSYSGFGIF</sequence>
<evidence type="ECO:0000313" key="4">
    <source>
        <dbReference type="Proteomes" id="UP001150217"/>
    </source>
</evidence>
<proteinExistence type="predicted"/>
<evidence type="ECO:0000313" key="3">
    <source>
        <dbReference type="EMBL" id="KAJ4492325.1"/>
    </source>
</evidence>
<evidence type="ECO:0000256" key="1">
    <source>
        <dbReference type="SAM" id="MobiDB-lite"/>
    </source>
</evidence>
<feature type="compositionally biased region" description="Polar residues" evidence="1">
    <location>
        <begin position="17"/>
        <end position="26"/>
    </location>
</feature>
<keyword evidence="4" id="KW-1185">Reference proteome</keyword>
<dbReference type="EMBL" id="JANVFT010000039">
    <property type="protein sequence ID" value="KAJ4492325.1"/>
    <property type="molecule type" value="Genomic_DNA"/>
</dbReference>
<protein>
    <submittedName>
        <fullName evidence="2">Uncharacterized protein</fullName>
    </submittedName>
</protein>
<comment type="caution">
    <text evidence="2">The sequence shown here is derived from an EMBL/GenBank/DDBJ whole genome shotgun (WGS) entry which is preliminary data.</text>
</comment>
<gene>
    <name evidence="2" type="ORF">C8R41DRAFT_868962</name>
    <name evidence="3" type="ORF">C8R41DRAFT_951868</name>
</gene>